<evidence type="ECO:0000256" key="8">
    <source>
        <dbReference type="ARBA" id="ARBA00022989"/>
    </source>
</evidence>
<dbReference type="PIRSF" id="PIRSF016552">
    <property type="entry name" value="MtrD"/>
    <property type="match status" value="1"/>
</dbReference>
<evidence type="ECO:0000256" key="7">
    <source>
        <dbReference type="ARBA" id="ARBA00022967"/>
    </source>
</evidence>
<protein>
    <recommendedName>
        <fullName evidence="13">Tetrahydromethanopterin S-methyltransferase</fullName>
    </recommendedName>
</protein>
<evidence type="ECO:0000256" key="2">
    <source>
        <dbReference type="ARBA" id="ARBA00022475"/>
    </source>
</evidence>
<keyword evidence="3" id="KW-0554">One-carbon metabolism</keyword>
<reference evidence="12" key="1">
    <citation type="submission" date="2019-08" db="EMBL/GenBank/DDBJ databases">
        <authorList>
            <person name="Kucharzyk K."/>
            <person name="Murdoch R.W."/>
            <person name="Higgins S."/>
            <person name="Loffler F."/>
        </authorList>
    </citation>
    <scope>NUCLEOTIDE SEQUENCE</scope>
</reference>
<dbReference type="GO" id="GO:0032259">
    <property type="term" value="P:methylation"/>
    <property type="evidence" value="ECO:0007669"/>
    <property type="project" value="UniProtKB-KW"/>
</dbReference>
<evidence type="ECO:0000256" key="1">
    <source>
        <dbReference type="ARBA" id="ARBA00004651"/>
    </source>
</evidence>
<evidence type="ECO:0000256" key="11">
    <source>
        <dbReference type="SAM" id="Phobius"/>
    </source>
</evidence>
<evidence type="ECO:0000313" key="12">
    <source>
        <dbReference type="EMBL" id="MPL71535.1"/>
    </source>
</evidence>
<dbReference type="GO" id="GO:0005737">
    <property type="term" value="C:cytoplasm"/>
    <property type="evidence" value="ECO:0007669"/>
    <property type="project" value="InterPro"/>
</dbReference>
<feature type="transmembrane region" description="Helical" evidence="11">
    <location>
        <begin position="220"/>
        <end position="245"/>
    </location>
</feature>
<dbReference type="AlphaFoldDB" id="A0A644TX64"/>
<gene>
    <name evidence="12" type="ORF">SDC9_17312</name>
</gene>
<dbReference type="NCBIfam" id="TIGR01112">
    <property type="entry name" value="mtrD"/>
    <property type="match status" value="1"/>
</dbReference>
<feature type="transmembrane region" description="Helical" evidence="11">
    <location>
        <begin position="49"/>
        <end position="71"/>
    </location>
</feature>
<dbReference type="GO" id="GO:0005886">
    <property type="term" value="C:plasma membrane"/>
    <property type="evidence" value="ECO:0007669"/>
    <property type="project" value="UniProtKB-SubCell"/>
</dbReference>
<dbReference type="EMBL" id="VSSQ01000060">
    <property type="protein sequence ID" value="MPL71535.1"/>
    <property type="molecule type" value="Genomic_DNA"/>
</dbReference>
<dbReference type="GO" id="GO:0015948">
    <property type="term" value="P:methanogenesis"/>
    <property type="evidence" value="ECO:0007669"/>
    <property type="project" value="UniProtKB-KW"/>
</dbReference>
<comment type="subcellular location">
    <subcellularLocation>
        <location evidence="1">Cell membrane</location>
        <topology evidence="1">Multi-pass membrane protein</topology>
    </subcellularLocation>
</comment>
<dbReference type="Pfam" id="PF04207">
    <property type="entry name" value="MtrD"/>
    <property type="match status" value="1"/>
</dbReference>
<evidence type="ECO:0000256" key="9">
    <source>
        <dbReference type="ARBA" id="ARBA00022994"/>
    </source>
</evidence>
<feature type="transmembrane region" description="Helical" evidence="11">
    <location>
        <begin position="265"/>
        <end position="286"/>
    </location>
</feature>
<keyword evidence="9" id="KW-0484">Methanogenesis</keyword>
<evidence type="ECO:0000256" key="5">
    <source>
        <dbReference type="ARBA" id="ARBA00022679"/>
    </source>
</evidence>
<name>A0A644TX64_9ZZZZ</name>
<keyword evidence="10 11" id="KW-0472">Membrane</keyword>
<accession>A0A644TX64</accession>
<dbReference type="InterPro" id="IPR005779">
    <property type="entry name" value="MeTrfase_D"/>
</dbReference>
<feature type="transmembrane region" description="Helical" evidence="11">
    <location>
        <begin position="83"/>
        <end position="103"/>
    </location>
</feature>
<feature type="transmembrane region" description="Helical" evidence="11">
    <location>
        <begin position="20"/>
        <end position="37"/>
    </location>
</feature>
<evidence type="ECO:0000256" key="10">
    <source>
        <dbReference type="ARBA" id="ARBA00023136"/>
    </source>
</evidence>
<dbReference type="GO" id="GO:0012506">
    <property type="term" value="C:vesicle membrane"/>
    <property type="evidence" value="ECO:0007669"/>
    <property type="project" value="InterPro"/>
</dbReference>
<dbReference type="GO" id="GO:0006730">
    <property type="term" value="P:one-carbon metabolic process"/>
    <property type="evidence" value="ECO:0007669"/>
    <property type="project" value="UniProtKB-KW"/>
</dbReference>
<keyword evidence="7" id="KW-1278">Translocase</keyword>
<organism evidence="12">
    <name type="scientific">bioreactor metagenome</name>
    <dbReference type="NCBI Taxonomy" id="1076179"/>
    <lineage>
        <taxon>unclassified sequences</taxon>
        <taxon>metagenomes</taxon>
        <taxon>ecological metagenomes</taxon>
    </lineage>
</organism>
<evidence type="ECO:0000256" key="3">
    <source>
        <dbReference type="ARBA" id="ARBA00022563"/>
    </source>
</evidence>
<keyword evidence="8 11" id="KW-1133">Transmembrane helix</keyword>
<dbReference type="GO" id="GO:0030269">
    <property type="term" value="F:tetrahydromethanopterin S-methyltransferase activity"/>
    <property type="evidence" value="ECO:0007669"/>
    <property type="project" value="InterPro"/>
</dbReference>
<evidence type="ECO:0000256" key="4">
    <source>
        <dbReference type="ARBA" id="ARBA00022603"/>
    </source>
</evidence>
<keyword evidence="2" id="KW-1003">Cell membrane</keyword>
<comment type="caution">
    <text evidence="12">The sequence shown here is derived from an EMBL/GenBank/DDBJ whole genome shotgun (WGS) entry which is preliminary data.</text>
</comment>
<keyword evidence="5" id="KW-0808">Transferase</keyword>
<evidence type="ECO:0008006" key="13">
    <source>
        <dbReference type="Google" id="ProtNLM"/>
    </source>
</evidence>
<dbReference type="HAMAP" id="MF_01097">
    <property type="entry name" value="MtrD"/>
    <property type="match status" value="1"/>
</dbReference>
<keyword evidence="6 11" id="KW-0812">Transmembrane</keyword>
<proteinExistence type="inferred from homology"/>
<sequence>MSAIAAKPGANAGSFQPVPSVIAIVIAIVLVGVAYFLGSSGILAGGAMYVLQTLSLIILGAALIAFGVHFVPVGGAPAAMGQAPGIATGVAMLATGAGLAGLFGGAWAAELGLGVALASGAIGGALMMAITCLMVNISYVFGMGIPAASGKVLKDPITGDLQAAYKSQGTEGHGLPFISYVGGVIGGLFGGLGGTLIYVQLLNFYNAGLPALGFVGAADINMLSVGLAGIFAIGMFLVIAVLSAYNITGTIEGPHDPKFKRFPRAIVAAILASAVCGLVAMLVVALF</sequence>
<evidence type="ECO:0000256" key="6">
    <source>
        <dbReference type="ARBA" id="ARBA00022692"/>
    </source>
</evidence>
<keyword evidence="4" id="KW-0489">Methyltransferase</keyword>
<feature type="transmembrane region" description="Helical" evidence="11">
    <location>
        <begin position="115"/>
        <end position="141"/>
    </location>
</feature>
<feature type="transmembrane region" description="Helical" evidence="11">
    <location>
        <begin position="177"/>
        <end position="199"/>
    </location>
</feature>